<dbReference type="SMART" id="SM00338">
    <property type="entry name" value="BRLZ"/>
    <property type="match status" value="1"/>
</dbReference>
<feature type="region of interest" description="Disordered" evidence="7">
    <location>
        <begin position="155"/>
        <end position="269"/>
    </location>
</feature>
<feature type="compositionally biased region" description="Low complexity" evidence="7">
    <location>
        <begin position="70"/>
        <end position="88"/>
    </location>
</feature>
<reference evidence="10" key="1">
    <citation type="submission" date="2025-08" db="UniProtKB">
        <authorList>
            <consortium name="RefSeq"/>
        </authorList>
    </citation>
    <scope>IDENTIFICATION</scope>
    <source>
        <strain evidence="10">OHB3-1</strain>
    </source>
</reference>
<protein>
    <submittedName>
        <fullName evidence="10">Light-inducible protein CPRF2</fullName>
    </submittedName>
</protein>
<keyword evidence="9" id="KW-1185">Reference proteome</keyword>
<feature type="region of interest" description="Disordered" evidence="7">
    <location>
        <begin position="61"/>
        <end position="130"/>
    </location>
</feature>
<dbReference type="Proteomes" id="UP000504603">
    <property type="component" value="Unplaced"/>
</dbReference>
<evidence type="ECO:0000256" key="6">
    <source>
        <dbReference type="ARBA" id="ARBA00023242"/>
    </source>
</evidence>
<evidence type="ECO:0000256" key="4">
    <source>
        <dbReference type="ARBA" id="ARBA00023125"/>
    </source>
</evidence>
<feature type="compositionally biased region" description="Acidic residues" evidence="7">
    <location>
        <begin position="227"/>
        <end position="241"/>
    </location>
</feature>
<feature type="compositionally biased region" description="Low complexity" evidence="7">
    <location>
        <begin position="426"/>
        <end position="444"/>
    </location>
</feature>
<keyword evidence="4" id="KW-0238">DNA-binding</keyword>
<organism evidence="9 10">
    <name type="scientific">Momordica charantia</name>
    <name type="common">Bitter gourd</name>
    <name type="synonym">Balsam pear</name>
    <dbReference type="NCBI Taxonomy" id="3673"/>
    <lineage>
        <taxon>Eukaryota</taxon>
        <taxon>Viridiplantae</taxon>
        <taxon>Streptophyta</taxon>
        <taxon>Embryophyta</taxon>
        <taxon>Tracheophyta</taxon>
        <taxon>Spermatophyta</taxon>
        <taxon>Magnoliopsida</taxon>
        <taxon>eudicotyledons</taxon>
        <taxon>Gunneridae</taxon>
        <taxon>Pentapetalae</taxon>
        <taxon>rosids</taxon>
        <taxon>fabids</taxon>
        <taxon>Cucurbitales</taxon>
        <taxon>Cucurbitaceae</taxon>
        <taxon>Momordiceae</taxon>
        <taxon>Momordica</taxon>
    </lineage>
</organism>
<dbReference type="PANTHER" id="PTHR46408:SF5">
    <property type="entry name" value="BASIC LEUCINE ZIPPER 10"/>
    <property type="match status" value="1"/>
</dbReference>
<accession>A0A6J1DQD7</accession>
<dbReference type="InterPro" id="IPR046347">
    <property type="entry name" value="bZIP_sf"/>
</dbReference>
<dbReference type="InterPro" id="IPR045314">
    <property type="entry name" value="bZIP_plant_GBF1"/>
</dbReference>
<dbReference type="SUPFAM" id="SSF57959">
    <property type="entry name" value="Leucine zipper domain"/>
    <property type="match status" value="1"/>
</dbReference>
<feature type="region of interest" description="Disordered" evidence="7">
    <location>
        <begin position="411"/>
        <end position="444"/>
    </location>
</feature>
<evidence type="ECO:0000313" key="10">
    <source>
        <dbReference type="RefSeq" id="XP_022155812.1"/>
    </source>
</evidence>
<feature type="region of interest" description="Disordered" evidence="7">
    <location>
        <begin position="372"/>
        <end position="395"/>
    </location>
</feature>
<keyword evidence="3" id="KW-0805">Transcription regulation</keyword>
<dbReference type="PROSITE" id="PS00036">
    <property type="entry name" value="BZIP_BASIC"/>
    <property type="match status" value="1"/>
</dbReference>
<evidence type="ECO:0000256" key="1">
    <source>
        <dbReference type="ARBA" id="ARBA00004123"/>
    </source>
</evidence>
<dbReference type="GeneID" id="111022843"/>
<dbReference type="AlphaFoldDB" id="A0A6J1DQD7"/>
<dbReference type="Pfam" id="PF00170">
    <property type="entry name" value="bZIP_1"/>
    <property type="match status" value="1"/>
</dbReference>
<dbReference type="PROSITE" id="PS50217">
    <property type="entry name" value="BZIP"/>
    <property type="match status" value="1"/>
</dbReference>
<dbReference type="Pfam" id="PF12498">
    <property type="entry name" value="bZIP_C"/>
    <property type="match status" value="1"/>
</dbReference>
<dbReference type="InterPro" id="IPR004827">
    <property type="entry name" value="bZIP"/>
</dbReference>
<feature type="domain" description="BZIP" evidence="8">
    <location>
        <begin position="247"/>
        <end position="301"/>
    </location>
</feature>
<dbReference type="Gene3D" id="1.20.5.170">
    <property type="match status" value="1"/>
</dbReference>
<dbReference type="GO" id="GO:0003677">
    <property type="term" value="F:DNA binding"/>
    <property type="evidence" value="ECO:0007669"/>
    <property type="project" value="UniProtKB-KW"/>
</dbReference>
<dbReference type="GO" id="GO:0003700">
    <property type="term" value="F:DNA-binding transcription factor activity"/>
    <property type="evidence" value="ECO:0007669"/>
    <property type="project" value="InterPro"/>
</dbReference>
<dbReference type="PANTHER" id="PTHR46408">
    <property type="entry name" value="BASIC LEUCINE ZIPPER 63"/>
    <property type="match status" value="1"/>
</dbReference>
<evidence type="ECO:0000256" key="7">
    <source>
        <dbReference type="SAM" id="MobiDB-lite"/>
    </source>
</evidence>
<dbReference type="GO" id="GO:0005634">
    <property type="term" value="C:nucleus"/>
    <property type="evidence" value="ECO:0007669"/>
    <property type="project" value="UniProtKB-SubCell"/>
</dbReference>
<keyword evidence="6" id="KW-0539">Nucleus</keyword>
<name>A0A6J1DQD7_MOMCH</name>
<dbReference type="CDD" id="cd14702">
    <property type="entry name" value="bZIP_plant_GBF1"/>
    <property type="match status" value="1"/>
</dbReference>
<sequence>MHTFFSSEDLPDNSFWQIPPPPPSSPPSHSPFRSADPSLTMNRSPSEWAFERFLEEVSSLPVNSCPSTTSDRVAVSPVDVASPASQSSTSKRDEADDEIVEIKKADCDHDRPHPIPSLDPSKMARKNSDQYRTFLKNQLDMACAAVALSRAASSEPKGPVHAADHRGQTSNGFQFGSHAQGQGSDRGFSTKESEANGSPLGIPSLPAVPKKLGLQAAQTTSGSSRDESDDDELEGDIENIENMDPTDARRARRMLSNRESARRSRRRKQAHLNELETQVGQLRVEHSTLLKRLTDVNQKYDVAAVDNRILKADIETLRAKVKMAEETVKRVTGVNPLLVAMSQSHMPFVNSQMPMQSNTQFFHQNVSAFASTTPPHHHNLEAPPLVGNSQNDVASKMTDLPSAHHISDVDHVQKQSMHGSMSGWDAEASPAAAAAAAPSNHKKN</sequence>
<dbReference type="RefSeq" id="XP_022155812.1">
    <property type="nucleotide sequence ID" value="XM_022300120.1"/>
</dbReference>
<dbReference type="OrthoDB" id="664875at2759"/>
<gene>
    <name evidence="10" type="primary">LOC111022843</name>
</gene>
<evidence type="ECO:0000256" key="2">
    <source>
        <dbReference type="ARBA" id="ARBA00007163"/>
    </source>
</evidence>
<dbReference type="InterPro" id="IPR020983">
    <property type="entry name" value="Basic_leucine-zipper_C"/>
</dbReference>
<comment type="similarity">
    <text evidence="2">Belongs to the bZIP family.</text>
</comment>
<proteinExistence type="inferred from homology"/>
<keyword evidence="5" id="KW-0804">Transcription</keyword>
<evidence type="ECO:0000259" key="8">
    <source>
        <dbReference type="PROSITE" id="PS50217"/>
    </source>
</evidence>
<feature type="compositionally biased region" description="Polar residues" evidence="7">
    <location>
        <begin position="168"/>
        <end position="183"/>
    </location>
</feature>
<evidence type="ECO:0000256" key="5">
    <source>
        <dbReference type="ARBA" id="ARBA00023163"/>
    </source>
</evidence>
<dbReference type="GO" id="GO:0046983">
    <property type="term" value="F:protein dimerization activity"/>
    <property type="evidence" value="ECO:0007669"/>
    <property type="project" value="UniProtKB-ARBA"/>
</dbReference>
<feature type="region of interest" description="Disordered" evidence="7">
    <location>
        <begin position="1"/>
        <end position="41"/>
    </location>
</feature>
<feature type="compositionally biased region" description="Basic and acidic residues" evidence="7">
    <location>
        <begin position="90"/>
        <end position="113"/>
    </location>
</feature>
<dbReference type="KEGG" id="mcha:111022843"/>
<feature type="compositionally biased region" description="Pro residues" evidence="7">
    <location>
        <begin position="18"/>
        <end position="29"/>
    </location>
</feature>
<comment type="subcellular location">
    <subcellularLocation>
        <location evidence="1">Nucleus</location>
    </subcellularLocation>
</comment>
<evidence type="ECO:0000256" key="3">
    <source>
        <dbReference type="ARBA" id="ARBA00023015"/>
    </source>
</evidence>
<evidence type="ECO:0000313" key="9">
    <source>
        <dbReference type="Proteomes" id="UP000504603"/>
    </source>
</evidence>
<dbReference type="FunFam" id="1.20.5.170:FF:000020">
    <property type="entry name" value="BZIP transcription factor"/>
    <property type="match status" value="1"/>
</dbReference>